<dbReference type="EMBL" id="CP035532">
    <property type="protein sequence ID" value="QBA23362.1"/>
    <property type="molecule type" value="Genomic_DNA"/>
</dbReference>
<proteinExistence type="predicted"/>
<dbReference type="AlphaFoldDB" id="A0A411DSK8"/>
<evidence type="ECO:0008006" key="3">
    <source>
        <dbReference type="Google" id="ProtNLM"/>
    </source>
</evidence>
<feature type="transmembrane region" description="Helical" evidence="1">
    <location>
        <begin position="43"/>
        <end position="64"/>
    </location>
</feature>
<organism evidence="2">
    <name type="scientific">Chryseobacterium indologenes</name>
    <name type="common">Flavobacterium indologenes</name>
    <dbReference type="NCBI Taxonomy" id="253"/>
    <lineage>
        <taxon>Bacteria</taxon>
        <taxon>Pseudomonadati</taxon>
        <taxon>Bacteroidota</taxon>
        <taxon>Flavobacteriia</taxon>
        <taxon>Flavobacteriales</taxon>
        <taxon>Weeksellaceae</taxon>
        <taxon>Chryseobacterium group</taxon>
        <taxon>Chryseobacterium</taxon>
    </lineage>
</organism>
<evidence type="ECO:0000313" key="2">
    <source>
        <dbReference type="EMBL" id="QBA23362.1"/>
    </source>
</evidence>
<accession>A0A411DSK8</accession>
<reference evidence="2" key="1">
    <citation type="submission" date="2019-01" db="EMBL/GenBank/DDBJ databases">
        <title>Whole Genome Sequencing for Putative Detection of Antimicrobial Resistance and Potential Virulence Factors in Chryseobacterium indologenes isolated from Nile Tilapia in Tanzania.</title>
        <authorList>
            <person name="Mwega E."/>
            <person name="Mutoloki S."/>
            <person name="Mugimba K."/>
            <person name="Colquhoun D."/>
            <person name="Mdegela R."/>
            <person name="Evensen O."/>
            <person name="Wasteson Y."/>
        </authorList>
    </citation>
    <scope>NUCLEOTIDE SEQUENCE [LARGE SCALE GENOMIC DNA]</scope>
    <source>
        <strain evidence="2">StR 01</strain>
    </source>
</reference>
<sequence>MKDQKIIYFGRFIFGLFFLAGNTCLFGYILTKEYWFADSGFLLITYGTVFNIIVLSILLIYAAADRSASKACLQSAGLILINIPIAILYTIIGCNLVIFN</sequence>
<keyword evidence="1" id="KW-0472">Membrane</keyword>
<feature type="transmembrane region" description="Helical" evidence="1">
    <location>
        <begin position="12"/>
        <end position="31"/>
    </location>
</feature>
<protein>
    <recommendedName>
        <fullName evidence="3">Branched-chain amino acid:cation transporter, LIVCS family</fullName>
    </recommendedName>
</protein>
<keyword evidence="1" id="KW-0812">Transmembrane</keyword>
<feature type="transmembrane region" description="Helical" evidence="1">
    <location>
        <begin position="76"/>
        <end position="99"/>
    </location>
</feature>
<keyword evidence="1" id="KW-1133">Transmembrane helix</keyword>
<evidence type="ECO:0000256" key="1">
    <source>
        <dbReference type="SAM" id="Phobius"/>
    </source>
</evidence>
<gene>
    <name evidence="2" type="ORF">EU348_20145</name>
</gene>
<name>A0A411DSK8_CHRID</name>